<comment type="caution">
    <text evidence="1">The sequence shown here is derived from an EMBL/GenBank/DDBJ whole genome shotgun (WGS) entry which is preliminary data.</text>
</comment>
<organism evidence="1 2">
    <name type="scientific">Phyllosticta capitalensis</name>
    <dbReference type="NCBI Taxonomy" id="121624"/>
    <lineage>
        <taxon>Eukaryota</taxon>
        <taxon>Fungi</taxon>
        <taxon>Dikarya</taxon>
        <taxon>Ascomycota</taxon>
        <taxon>Pezizomycotina</taxon>
        <taxon>Dothideomycetes</taxon>
        <taxon>Dothideomycetes incertae sedis</taxon>
        <taxon>Botryosphaeriales</taxon>
        <taxon>Phyllostictaceae</taxon>
        <taxon>Phyllosticta</taxon>
    </lineage>
</organism>
<dbReference type="EMBL" id="JBBWRZ010000006">
    <property type="protein sequence ID" value="KAK8233720.1"/>
    <property type="molecule type" value="Genomic_DNA"/>
</dbReference>
<evidence type="ECO:0000313" key="1">
    <source>
        <dbReference type="EMBL" id="KAK8233720.1"/>
    </source>
</evidence>
<dbReference type="Proteomes" id="UP001492380">
    <property type="component" value="Unassembled WGS sequence"/>
</dbReference>
<accession>A0ABR1YMQ7</accession>
<proteinExistence type="predicted"/>
<reference evidence="1 2" key="1">
    <citation type="submission" date="2024-04" db="EMBL/GenBank/DDBJ databases">
        <title>Phyllosticta paracitricarpa is synonymous to the EU quarantine fungus P. citricarpa based on phylogenomic analyses.</title>
        <authorList>
            <consortium name="Lawrence Berkeley National Laboratory"/>
            <person name="Van Ingen-Buijs V.A."/>
            <person name="Van Westerhoven A.C."/>
            <person name="Haridas S."/>
            <person name="Skiadas P."/>
            <person name="Martin F."/>
            <person name="Groenewald J.Z."/>
            <person name="Crous P.W."/>
            <person name="Seidl M.F."/>
        </authorList>
    </citation>
    <scope>NUCLEOTIDE SEQUENCE [LARGE SCALE GENOMIC DNA]</scope>
    <source>
        <strain evidence="1 2">CBS 123374</strain>
    </source>
</reference>
<keyword evidence="2" id="KW-1185">Reference proteome</keyword>
<gene>
    <name evidence="1" type="ORF">HDK90DRAFT_274664</name>
</gene>
<protein>
    <submittedName>
        <fullName evidence="1">Uncharacterized protein</fullName>
    </submittedName>
</protein>
<name>A0ABR1YMQ7_9PEZI</name>
<sequence>MHLLSQRTSRFALVIASRGTYADGLTRIVMPELQHISRNAAVLANNAEVRQDTTGNRNSKRVAGFCVFLANFSIPLKQAGKTTTTVSRIRTIFRRVVEISSRGMRLL</sequence>
<evidence type="ECO:0000313" key="2">
    <source>
        <dbReference type="Proteomes" id="UP001492380"/>
    </source>
</evidence>